<dbReference type="OrthoDB" id="5125512at2"/>
<dbReference type="AlphaFoldDB" id="A0A3A5N1M4"/>
<proteinExistence type="predicted"/>
<keyword evidence="2" id="KW-1185">Reference proteome</keyword>
<reference evidence="1 2" key="1">
    <citation type="submission" date="2018-09" db="EMBL/GenBank/DDBJ databases">
        <title>Novel species of Cryobacterium.</title>
        <authorList>
            <person name="Liu Q."/>
            <person name="Xin Y.-H."/>
        </authorList>
    </citation>
    <scope>NUCLEOTIDE SEQUENCE [LARGE SCALE GENOMIC DNA]</scope>
    <source>
        <strain evidence="1 2">Hh39</strain>
    </source>
</reference>
<name>A0A3A5N1M4_9MICO</name>
<gene>
    <name evidence="1" type="ORF">D6T64_02350</name>
</gene>
<evidence type="ECO:0000313" key="1">
    <source>
        <dbReference type="EMBL" id="RJT91174.1"/>
    </source>
</evidence>
<evidence type="ECO:0000313" key="2">
    <source>
        <dbReference type="Proteomes" id="UP000272015"/>
    </source>
</evidence>
<dbReference type="EMBL" id="QZVS01000051">
    <property type="protein sequence ID" value="RJT91174.1"/>
    <property type="molecule type" value="Genomic_DNA"/>
</dbReference>
<dbReference type="Proteomes" id="UP000272015">
    <property type="component" value="Unassembled WGS sequence"/>
</dbReference>
<organism evidence="1 2">
    <name type="scientific">Cryobacterium melibiosiphilum</name>
    <dbReference type="NCBI Taxonomy" id="995039"/>
    <lineage>
        <taxon>Bacteria</taxon>
        <taxon>Bacillati</taxon>
        <taxon>Actinomycetota</taxon>
        <taxon>Actinomycetes</taxon>
        <taxon>Micrococcales</taxon>
        <taxon>Microbacteriaceae</taxon>
        <taxon>Cryobacterium</taxon>
    </lineage>
</organism>
<dbReference type="RefSeq" id="WP_119971080.1">
    <property type="nucleotide sequence ID" value="NZ_JBHSQA010000006.1"/>
</dbReference>
<protein>
    <submittedName>
        <fullName evidence="1">Uncharacterized protein</fullName>
    </submittedName>
</protein>
<comment type="caution">
    <text evidence="1">The sequence shown here is derived from an EMBL/GenBank/DDBJ whole genome shotgun (WGS) entry which is preliminary data.</text>
</comment>
<sequence>MSVAGPDLRGTFRIGTTLGLALLAAVSLSGCVGENVNDMFEEPQTAQDVISDDMPATAFEDIDQGSTRLLWVDGDTSYFAALMPDYGLCLMLDDGEAPMSACSRSLPITASGGSGSRTVAFSGPVPDSQHQWEEVADFLWVRQ</sequence>
<accession>A0A3A5N1M4</accession>